<dbReference type="VEuPathDB" id="AmoebaDB:NF0070440"/>
<dbReference type="RefSeq" id="XP_044557333.1">
    <property type="nucleotide sequence ID" value="XM_044712766.1"/>
</dbReference>
<dbReference type="OrthoDB" id="10256759at2759"/>
<dbReference type="SUPFAM" id="SSF55961">
    <property type="entry name" value="Bet v1-like"/>
    <property type="match status" value="1"/>
</dbReference>
<organism evidence="2 3">
    <name type="scientific">Naegleria fowleri</name>
    <name type="common">Brain eating amoeba</name>
    <dbReference type="NCBI Taxonomy" id="5763"/>
    <lineage>
        <taxon>Eukaryota</taxon>
        <taxon>Discoba</taxon>
        <taxon>Heterolobosea</taxon>
        <taxon>Tetramitia</taxon>
        <taxon>Eutetramitia</taxon>
        <taxon>Vahlkampfiidae</taxon>
        <taxon>Naegleria</taxon>
    </lineage>
</organism>
<protein>
    <submittedName>
        <fullName evidence="2">Uncharacterized protein</fullName>
    </submittedName>
</protein>
<sequence length="673" mass="77172">MNGSSLVKKSPLSPRSPRCSSSSSNTLSEVVAFTPTTPIYATGSDHDLLSSSSIINTTRTATSTTPVTTPVATPTIVTFNPDEYELQLVELMEVNESREVFLNYIQRFAIPETVSFLRDMWKFKEKRKGIYNPTTMSIRPEIQTENLQNSFSSSFSLNSHKKTVAELYRMAKEMIANYMEKASKYQLNVSSDVTTSLEKRWNVITSVLKSCGHNVEHTRVHSMNLSKHFFKSEAFESDMLSLELDHDIKLPTVVVETPQDEGNGQSEILEYVEENKSTSNNTNLDHLSSNNLEYESSLFVKCLGHIEDKSQFCDVLVKLCQLFDNVEYFVYNDLAMEHFPRFKKSKEAKNFLLSKGEDFTKKIAINIKLGYEIDLRYKAKDFISPSITDKDIYFMIMLCNDDSWEKVTEKTLHVEKDLTTSYQVFTSNKKILIGEEKENTNFKLAKVEILLPFSVEESYKVIVDRQAKLKSDPMTVGDFETYKIEACGGTKKPLAMAYSSESYNLGKFSKNREIIFVQTLLYDRATNCYINFAKSAEFEEKRKNKERILVDIMYSYIFKSEGPQMCKLTYILFGDMKMAIDNDRFFKKFIKSRAKDISKGFTKHLNERTKHGTTSFGPVDDIFCLLQCLEQNSMVYPQRSWFEEFSSYLEKASCGISGTTADKVEFLDFLEGV</sequence>
<dbReference type="InterPro" id="IPR023393">
    <property type="entry name" value="START-like_dom_sf"/>
</dbReference>
<dbReference type="VEuPathDB" id="AmoebaDB:NF0070450"/>
<dbReference type="InterPro" id="IPR044926">
    <property type="entry name" value="RGS_subdomain_2"/>
</dbReference>
<accession>A0A6A5BHX6</accession>
<reference evidence="2 3" key="1">
    <citation type="journal article" date="2019" name="Sci. Rep.">
        <title>Nanopore sequencing improves the draft genome of the human pathogenic amoeba Naegleria fowleri.</title>
        <authorList>
            <person name="Liechti N."/>
            <person name="Schurch N."/>
            <person name="Bruggmann R."/>
            <person name="Wittwer M."/>
        </authorList>
    </citation>
    <scope>NUCLEOTIDE SEQUENCE [LARGE SCALE GENOMIC DNA]</scope>
    <source>
        <strain evidence="2 3">ATCC 30894</strain>
    </source>
</reference>
<dbReference type="VEuPathDB" id="AmoebaDB:NfTy_048030"/>
<dbReference type="AlphaFoldDB" id="A0A6A5BHX6"/>
<dbReference type="Gene3D" id="3.30.530.20">
    <property type="match status" value="1"/>
</dbReference>
<comment type="caution">
    <text evidence="2">The sequence shown here is derived from an EMBL/GenBank/DDBJ whole genome shotgun (WGS) entry which is preliminary data.</text>
</comment>
<dbReference type="OMA" id="YPQRSWF"/>
<proteinExistence type="predicted"/>
<evidence type="ECO:0000313" key="3">
    <source>
        <dbReference type="Proteomes" id="UP000444721"/>
    </source>
</evidence>
<keyword evidence="3" id="KW-1185">Reference proteome</keyword>
<dbReference type="GeneID" id="68116085"/>
<dbReference type="VEuPathDB" id="AmoebaDB:FDP41_008868"/>
<dbReference type="EMBL" id="VFQX01000066">
    <property type="protein sequence ID" value="KAF0972619.1"/>
    <property type="molecule type" value="Genomic_DNA"/>
</dbReference>
<name>A0A6A5BHX6_NAEFO</name>
<gene>
    <name evidence="2" type="ORF">FDP41_008868</name>
</gene>
<evidence type="ECO:0000313" key="2">
    <source>
        <dbReference type="EMBL" id="KAF0972619.1"/>
    </source>
</evidence>
<dbReference type="Gene3D" id="1.10.167.10">
    <property type="entry name" value="Regulator of G-protein Signalling 4, domain 2"/>
    <property type="match status" value="1"/>
</dbReference>
<dbReference type="Proteomes" id="UP000444721">
    <property type="component" value="Unassembled WGS sequence"/>
</dbReference>
<evidence type="ECO:0000256" key="1">
    <source>
        <dbReference type="SAM" id="MobiDB-lite"/>
    </source>
</evidence>
<dbReference type="SUPFAM" id="SSF48097">
    <property type="entry name" value="Regulator of G-protein signaling, RGS"/>
    <property type="match status" value="1"/>
</dbReference>
<feature type="region of interest" description="Disordered" evidence="1">
    <location>
        <begin position="1"/>
        <end position="24"/>
    </location>
</feature>
<dbReference type="InterPro" id="IPR036305">
    <property type="entry name" value="RGS_sf"/>
</dbReference>